<gene>
    <name evidence="5" type="ORF">GWK16_07105</name>
</gene>
<evidence type="ECO:0000256" key="3">
    <source>
        <dbReference type="RuleBase" id="RU363015"/>
    </source>
</evidence>
<accession>A0A848EA24</accession>
<dbReference type="AlphaFoldDB" id="A0A848EA24"/>
<evidence type="ECO:0000256" key="4">
    <source>
        <dbReference type="SAM" id="Phobius"/>
    </source>
</evidence>
<evidence type="ECO:0000256" key="1">
    <source>
        <dbReference type="ARBA" id="ARBA00000274"/>
    </source>
</evidence>
<dbReference type="Pfam" id="PF03641">
    <property type="entry name" value="Lysine_decarbox"/>
    <property type="match status" value="1"/>
</dbReference>
<dbReference type="PANTHER" id="PTHR31223:SF70">
    <property type="entry name" value="LOG FAMILY PROTEIN YJL055W"/>
    <property type="match status" value="1"/>
</dbReference>
<organism evidence="5 6">
    <name type="scientific">Neoroseomonas marina</name>
    <dbReference type="NCBI Taxonomy" id="1232220"/>
    <lineage>
        <taxon>Bacteria</taxon>
        <taxon>Pseudomonadati</taxon>
        <taxon>Pseudomonadota</taxon>
        <taxon>Alphaproteobacteria</taxon>
        <taxon>Acetobacterales</taxon>
        <taxon>Acetobacteraceae</taxon>
        <taxon>Neoroseomonas</taxon>
    </lineage>
</organism>
<sequence>MRRVCVFCGSAAGARPEYAAAAEALGRAIAARGLGLVFGGGAVGLMGIVSRAALAAGAAVTGIIPHGLVMREAGNGDLPDLRVVASMHERKAMMAEMSDGFIVLPGGYGTLEEAVEALTWLQLGIQRKGVVFVDTLGFWRRQMAMFDHMMAEGLLRPEMRPMAMLAPDADAALDALETFVPLDVPRWLRPGEA</sequence>
<comment type="similarity">
    <text evidence="2 3">Belongs to the LOG family.</text>
</comment>
<keyword evidence="4" id="KW-1133">Transmembrane helix</keyword>
<dbReference type="RefSeq" id="WP_170053251.1">
    <property type="nucleotide sequence ID" value="NZ_JABBKX010000002.1"/>
</dbReference>
<reference evidence="5 6" key="1">
    <citation type="submission" date="2020-03" db="EMBL/GenBank/DDBJ databases">
        <authorList>
            <person name="Sun Q."/>
        </authorList>
    </citation>
    <scope>NUCLEOTIDE SEQUENCE [LARGE SCALE GENOMIC DNA]</scope>
    <source>
        <strain evidence="5 6">JC162</strain>
    </source>
</reference>
<evidence type="ECO:0000313" key="6">
    <source>
        <dbReference type="Proteomes" id="UP000548582"/>
    </source>
</evidence>
<evidence type="ECO:0000256" key="2">
    <source>
        <dbReference type="ARBA" id="ARBA00006763"/>
    </source>
</evidence>
<dbReference type="EMBL" id="JABBKX010000002">
    <property type="protein sequence ID" value="NMJ41002.1"/>
    <property type="molecule type" value="Genomic_DNA"/>
</dbReference>
<dbReference type="EC" id="3.2.2.n1" evidence="3"/>
<keyword evidence="4" id="KW-0812">Transmembrane</keyword>
<dbReference type="GO" id="GO:0005829">
    <property type="term" value="C:cytosol"/>
    <property type="evidence" value="ECO:0007669"/>
    <property type="project" value="TreeGrafter"/>
</dbReference>
<comment type="caution">
    <text evidence="5">The sequence shown here is derived from an EMBL/GenBank/DDBJ whole genome shotgun (WGS) entry which is preliminary data.</text>
</comment>
<feature type="transmembrane region" description="Helical" evidence="4">
    <location>
        <begin position="29"/>
        <end position="49"/>
    </location>
</feature>
<dbReference type="Gene3D" id="3.40.50.450">
    <property type="match status" value="1"/>
</dbReference>
<keyword evidence="3" id="KW-0203">Cytokinin biosynthesis</keyword>
<dbReference type="GO" id="GO:0008714">
    <property type="term" value="F:AMP nucleosidase activity"/>
    <property type="evidence" value="ECO:0007669"/>
    <property type="project" value="UniProtKB-EC"/>
</dbReference>
<name>A0A848EA24_9PROT</name>
<evidence type="ECO:0000313" key="5">
    <source>
        <dbReference type="EMBL" id="NMJ41002.1"/>
    </source>
</evidence>
<dbReference type="InterPro" id="IPR005269">
    <property type="entry name" value="LOG"/>
</dbReference>
<comment type="catalytic activity">
    <reaction evidence="1">
        <text>AMP + H2O = D-ribose 5-phosphate + adenine</text>
        <dbReference type="Rhea" id="RHEA:20129"/>
        <dbReference type="ChEBI" id="CHEBI:15377"/>
        <dbReference type="ChEBI" id="CHEBI:16708"/>
        <dbReference type="ChEBI" id="CHEBI:78346"/>
        <dbReference type="ChEBI" id="CHEBI:456215"/>
        <dbReference type="EC" id="3.2.2.4"/>
    </reaction>
</comment>
<keyword evidence="3" id="KW-0378">Hydrolase</keyword>
<keyword evidence="6" id="KW-1185">Reference proteome</keyword>
<dbReference type="GO" id="GO:0009691">
    <property type="term" value="P:cytokinin biosynthetic process"/>
    <property type="evidence" value="ECO:0007669"/>
    <property type="project" value="UniProtKB-UniRule"/>
</dbReference>
<dbReference type="InterPro" id="IPR031100">
    <property type="entry name" value="LOG_fam"/>
</dbReference>
<protein>
    <recommendedName>
        <fullName evidence="3">Cytokinin riboside 5'-monophosphate phosphoribohydrolase</fullName>
        <ecNumber evidence="3">3.2.2.n1</ecNumber>
    </recommendedName>
</protein>
<proteinExistence type="inferred from homology"/>
<dbReference type="NCBIfam" id="TIGR00730">
    <property type="entry name" value="Rossman fold protein, TIGR00730 family"/>
    <property type="match status" value="1"/>
</dbReference>
<keyword evidence="4" id="KW-0472">Membrane</keyword>
<dbReference type="PANTHER" id="PTHR31223">
    <property type="entry name" value="LOG FAMILY PROTEIN YJL055W"/>
    <property type="match status" value="1"/>
</dbReference>
<dbReference type="SUPFAM" id="SSF102405">
    <property type="entry name" value="MCP/YpsA-like"/>
    <property type="match status" value="1"/>
</dbReference>
<dbReference type="Proteomes" id="UP000548582">
    <property type="component" value="Unassembled WGS sequence"/>
</dbReference>